<dbReference type="Pfam" id="PF06245">
    <property type="entry name" value="DUF1015"/>
    <property type="match status" value="1"/>
</dbReference>
<proteinExistence type="predicted"/>
<reference evidence="1" key="1">
    <citation type="submission" date="2012-03" db="EMBL/GenBank/DDBJ databases">
        <title>Functional metagenomics reveals considerable lignocellulase gene clusters in the gut microbiome of a wood-feeding higher termite.</title>
        <authorList>
            <person name="Liu N."/>
        </authorList>
    </citation>
    <scope>NUCLEOTIDE SEQUENCE</scope>
</reference>
<evidence type="ECO:0000313" key="1">
    <source>
        <dbReference type="EMBL" id="AGS53526.1"/>
    </source>
</evidence>
<dbReference type="EMBL" id="JQ844235">
    <property type="protein sequence ID" value="AGS53526.1"/>
    <property type="molecule type" value="Genomic_DNA"/>
</dbReference>
<dbReference type="InterPro" id="IPR008323">
    <property type="entry name" value="UCP033563"/>
</dbReference>
<name>A0A806K139_9BACT</name>
<accession>A0A806K139</accession>
<organism evidence="1">
    <name type="scientific">uncultured bacterium contig00055</name>
    <dbReference type="NCBI Taxonomy" id="1181539"/>
    <lineage>
        <taxon>Bacteria</taxon>
        <taxon>environmental samples</taxon>
    </lineage>
</organism>
<dbReference type="PANTHER" id="PTHR36454">
    <property type="entry name" value="LMO2823 PROTEIN"/>
    <property type="match status" value="1"/>
</dbReference>
<dbReference type="AlphaFoldDB" id="A0A806K139"/>
<protein>
    <submittedName>
        <fullName evidence="1">Uncharacterized conserved protein UCP033563</fullName>
    </submittedName>
</protein>
<dbReference type="PANTHER" id="PTHR36454:SF1">
    <property type="entry name" value="DUF1015 DOMAIN-CONTAINING PROTEIN"/>
    <property type="match status" value="1"/>
</dbReference>
<sequence>MALPRGVLINKAPVIILNAMSEIHYRLAALGAGVPEILLPRNGTELSKWAVIACDQFTQDRAYWEQAKMTAAGAPSCINLIFPEVYLEDGGAETRTRRIREIKNSMDSYIREGVFAPPRRCCVYLERSTPRHAMRRGLVLMVDLERYDWAPETRPLIRSTEGTVEERLPPRMEIRRGAPLELPHILLLIDDEDDRLIPALGEMARKSPPLYKTPLMMNSGAVTGWALETEESWAALADGLEALAHKAGGRYGALPPGEDPFLFAVGDGNHSLATAKAVWEEYKKNHAGEAELANHSARWALVEVENIYDPGISFEPIHRVVFGVEPPELLDALASLKDIRCKMEPPAGRVIRIESLSAEIATAGLQPLLDGFVRQRKNCSIDYIHGEEEVLRLTADSSPDKLASGTAAAAAVPMRQAVGLILPPVRKDGFFKTVAQSGPLPRKSFSMGDAWEKRFYLECRRLFR</sequence>